<sequence length="383" mass="40003">MTRSRSINGAARRPFRPAGCSRWGGRPLLLLLLLGLLSGSPAAWAQPPAGAAALGTAADSAAAPVARPASNGTLVWAVLGGVAIGALGVWLWTRRSAGKSGAENVLPEPARPAPAEPVRKKPAAQNVYKSSPDAPAIPAKNPAPPVVPTAPAPAENPGKGVSFQSMREVQGTKPKPANRPAGKDKKSKPNFNSRPPSADKADAWPTIAPRPSAMNPTIPTPPTGPEQPLEPGQTIEWAAPTSTPPAIQELIEASAPEATGVPAETSAAAEAAVAPNNGPLHYYAPAPDVPSIEHRKLSPNPLPQMPLLITLPHSEATTAQFSFSPQADQSRIIGNGVRELKEFFQFELPPTEQFTTIKNLTAGKLERRDDAWHVVQKASIALS</sequence>
<comment type="caution">
    <text evidence="4">The sequence shown here is derived from an EMBL/GenBank/DDBJ whole genome shotgun (WGS) entry which is preliminary data.</text>
</comment>
<keyword evidence="2" id="KW-1133">Transmembrane helix</keyword>
<feature type="region of interest" description="Disordered" evidence="1">
    <location>
        <begin position="99"/>
        <end position="230"/>
    </location>
</feature>
<keyword evidence="3" id="KW-0732">Signal</keyword>
<evidence type="ECO:0000256" key="1">
    <source>
        <dbReference type="SAM" id="MobiDB-lite"/>
    </source>
</evidence>
<evidence type="ECO:0000313" key="4">
    <source>
        <dbReference type="EMBL" id="MDO7844798.1"/>
    </source>
</evidence>
<feature type="signal peptide" evidence="3">
    <location>
        <begin position="1"/>
        <end position="45"/>
    </location>
</feature>
<feature type="chain" id="PRO_5046589913" evidence="3">
    <location>
        <begin position="46"/>
        <end position="383"/>
    </location>
</feature>
<accession>A0ABT9A4M6</accession>
<dbReference type="RefSeq" id="WP_305009461.1">
    <property type="nucleotide sequence ID" value="NZ_JAUQSX010000001.1"/>
</dbReference>
<feature type="transmembrane region" description="Helical" evidence="2">
    <location>
        <begin position="73"/>
        <end position="92"/>
    </location>
</feature>
<protein>
    <submittedName>
        <fullName evidence="4">Uncharacterized protein</fullName>
    </submittedName>
</protein>
<gene>
    <name evidence="4" type="ORF">Q5H92_00395</name>
</gene>
<dbReference type="EMBL" id="JAUQSX010000001">
    <property type="protein sequence ID" value="MDO7844798.1"/>
    <property type="molecule type" value="Genomic_DNA"/>
</dbReference>
<name>A0ABT9A4M6_9BACT</name>
<keyword evidence="5" id="KW-1185">Reference proteome</keyword>
<proteinExistence type="predicted"/>
<keyword evidence="2" id="KW-0812">Transmembrane</keyword>
<feature type="compositionally biased region" description="Pro residues" evidence="1">
    <location>
        <begin position="141"/>
        <end position="151"/>
    </location>
</feature>
<dbReference type="Proteomes" id="UP001167796">
    <property type="component" value="Unassembled WGS sequence"/>
</dbReference>
<evidence type="ECO:0000256" key="3">
    <source>
        <dbReference type="SAM" id="SignalP"/>
    </source>
</evidence>
<organism evidence="4 5">
    <name type="scientific">Hymenobacter mellowenesis</name>
    <dbReference type="NCBI Taxonomy" id="3063995"/>
    <lineage>
        <taxon>Bacteria</taxon>
        <taxon>Pseudomonadati</taxon>
        <taxon>Bacteroidota</taxon>
        <taxon>Cytophagia</taxon>
        <taxon>Cytophagales</taxon>
        <taxon>Hymenobacteraceae</taxon>
        <taxon>Hymenobacter</taxon>
    </lineage>
</organism>
<keyword evidence="2" id="KW-0472">Membrane</keyword>
<evidence type="ECO:0000313" key="5">
    <source>
        <dbReference type="Proteomes" id="UP001167796"/>
    </source>
</evidence>
<evidence type="ECO:0000256" key="2">
    <source>
        <dbReference type="SAM" id="Phobius"/>
    </source>
</evidence>
<reference evidence="4" key="1">
    <citation type="submission" date="2023-07" db="EMBL/GenBank/DDBJ databases">
        <authorList>
            <person name="Kim M.K."/>
        </authorList>
    </citation>
    <scope>NUCLEOTIDE SEQUENCE</scope>
    <source>
        <strain evidence="4">M29</strain>
    </source>
</reference>